<feature type="domain" description="Amine oxidase" evidence="2">
    <location>
        <begin position="312"/>
        <end position="427"/>
    </location>
</feature>
<protein>
    <submittedName>
        <fullName evidence="3">Polyamine oxidase</fullName>
    </submittedName>
</protein>
<dbReference type="OrthoDB" id="5046242at2759"/>
<dbReference type="SUPFAM" id="SSF51905">
    <property type="entry name" value="FAD/NAD(P)-binding domain"/>
    <property type="match status" value="1"/>
</dbReference>
<feature type="signal peptide" evidence="1">
    <location>
        <begin position="1"/>
        <end position="19"/>
    </location>
</feature>
<accession>A0A1C7N6W6</accession>
<evidence type="ECO:0000256" key="1">
    <source>
        <dbReference type="SAM" id="SignalP"/>
    </source>
</evidence>
<dbReference type="GO" id="GO:0006598">
    <property type="term" value="P:polyamine catabolic process"/>
    <property type="evidence" value="ECO:0007669"/>
    <property type="project" value="TreeGrafter"/>
</dbReference>
<dbReference type="InterPro" id="IPR050281">
    <property type="entry name" value="Flavin_monoamine_oxidase"/>
</dbReference>
<dbReference type="Gene3D" id="3.50.50.60">
    <property type="entry name" value="FAD/NAD(P)-binding domain"/>
    <property type="match status" value="2"/>
</dbReference>
<feature type="domain" description="Amine oxidase" evidence="2">
    <location>
        <begin position="34"/>
        <end position="273"/>
    </location>
</feature>
<dbReference type="InterPro" id="IPR036188">
    <property type="entry name" value="FAD/NAD-bd_sf"/>
</dbReference>
<dbReference type="STRING" id="101091.A0A1C7N6W6"/>
<dbReference type="PANTHER" id="PTHR10742:SF313">
    <property type="entry name" value="AMINE OXIDASE"/>
    <property type="match status" value="1"/>
</dbReference>
<evidence type="ECO:0000259" key="2">
    <source>
        <dbReference type="Pfam" id="PF01593"/>
    </source>
</evidence>
<dbReference type="Pfam" id="PF01593">
    <property type="entry name" value="Amino_oxidase"/>
    <property type="match status" value="2"/>
</dbReference>
<dbReference type="EMBL" id="LUGH01000474">
    <property type="protein sequence ID" value="OBZ84748.1"/>
    <property type="molecule type" value="Genomic_DNA"/>
</dbReference>
<dbReference type="Proteomes" id="UP000093000">
    <property type="component" value="Unassembled WGS sequence"/>
</dbReference>
<dbReference type="GO" id="GO:0016491">
    <property type="term" value="F:oxidoreductase activity"/>
    <property type="evidence" value="ECO:0007669"/>
    <property type="project" value="InterPro"/>
</dbReference>
<comment type="caution">
    <text evidence="3">The sequence shown here is derived from an EMBL/GenBank/DDBJ whole genome shotgun (WGS) entry which is preliminary data.</text>
</comment>
<evidence type="ECO:0000313" key="4">
    <source>
        <dbReference type="Proteomes" id="UP000093000"/>
    </source>
</evidence>
<reference evidence="3 4" key="1">
    <citation type="submission" date="2016-03" db="EMBL/GenBank/DDBJ databases">
        <title>Choanephora cucurbitarum.</title>
        <authorList>
            <person name="Min B."/>
            <person name="Park H."/>
            <person name="Park J.-H."/>
            <person name="Shin H.-D."/>
            <person name="Choi I.-G."/>
        </authorList>
    </citation>
    <scope>NUCLEOTIDE SEQUENCE [LARGE SCALE GENOMIC DNA]</scope>
    <source>
        <strain evidence="3 4">KUS-F28377</strain>
    </source>
</reference>
<keyword evidence="4" id="KW-1185">Reference proteome</keyword>
<evidence type="ECO:0000313" key="3">
    <source>
        <dbReference type="EMBL" id="OBZ84748.1"/>
    </source>
</evidence>
<dbReference type="InParanoid" id="A0A1C7N6W6"/>
<proteinExistence type="predicted"/>
<name>A0A1C7N6W6_9FUNG</name>
<keyword evidence="1" id="KW-0732">Signal</keyword>
<dbReference type="SUPFAM" id="SSF54373">
    <property type="entry name" value="FAD-linked reductases, C-terminal domain"/>
    <property type="match status" value="1"/>
</dbReference>
<dbReference type="AlphaFoldDB" id="A0A1C7N6W6"/>
<dbReference type="PANTHER" id="PTHR10742">
    <property type="entry name" value="FLAVIN MONOAMINE OXIDASE"/>
    <property type="match status" value="1"/>
</dbReference>
<organism evidence="3 4">
    <name type="scientific">Choanephora cucurbitarum</name>
    <dbReference type="NCBI Taxonomy" id="101091"/>
    <lineage>
        <taxon>Eukaryota</taxon>
        <taxon>Fungi</taxon>
        <taxon>Fungi incertae sedis</taxon>
        <taxon>Mucoromycota</taxon>
        <taxon>Mucoromycotina</taxon>
        <taxon>Mucoromycetes</taxon>
        <taxon>Mucorales</taxon>
        <taxon>Mucorineae</taxon>
        <taxon>Choanephoraceae</taxon>
        <taxon>Choanephoroideae</taxon>
        <taxon>Choanephora</taxon>
    </lineage>
</organism>
<sequence length="461" mass="51732">MYLEYVFLALICLIKVVELKVLETEVVILGAGASGISAAQTLFKKGIHDFILVDAQSFIGGRVQHAAFGRNTVELGANWIYGKGKNPIHALALRHGLQTTPNDKNNLVYFDDSGFLSDQAEGVQTSESFEVVKAKLVGYAEKRMKHNQVDLSSRSALSLIGWQPDTPLKAAVEYFNIDWEFSEPAEMCSLDYATGTADAVSGSFPLGNEFVIDKRGFNHILQEESKTFLEKNDSRLMLNTTVTKVIYHDHGVTVITSNGDRIVSKYAICTFSQTAHLLVQQFALYASNVTRHGGHYTVWQNLNAPGYLFKASDNVLMVTTTDKASQRIERMADTQVQKEIMAVLQRMFPSTPIEAPTDILIPRWHQNPLFHGSYSNWPIGASKKHHLNMRAPLYNRLWFAGEAMSADYYGYLHGAWLEGQSVAESILECLTKNQCPVYEQHEYVTGCELENKPRFFRQSLL</sequence>
<dbReference type="Gene3D" id="3.90.660.10">
    <property type="match status" value="2"/>
</dbReference>
<gene>
    <name evidence="3" type="primary">PAO_1</name>
    <name evidence="3" type="ORF">A0J61_07197</name>
</gene>
<dbReference type="InterPro" id="IPR002937">
    <property type="entry name" value="Amino_oxidase"/>
</dbReference>
<feature type="chain" id="PRO_5008889512" evidence="1">
    <location>
        <begin position="20"/>
        <end position="461"/>
    </location>
</feature>